<name>A0A8T4GSM6_9EURY</name>
<evidence type="ECO:0000313" key="2">
    <source>
        <dbReference type="Proteomes" id="UP000765891"/>
    </source>
</evidence>
<organism evidence="1 2">
    <name type="scientific">Halarchaeum rubridurum</name>
    <dbReference type="NCBI Taxonomy" id="489911"/>
    <lineage>
        <taxon>Archaea</taxon>
        <taxon>Methanobacteriati</taxon>
        <taxon>Methanobacteriota</taxon>
        <taxon>Stenosarchaea group</taxon>
        <taxon>Halobacteria</taxon>
        <taxon>Halobacteriales</taxon>
        <taxon>Halobacteriaceae</taxon>
    </lineage>
</organism>
<dbReference type="Proteomes" id="UP000765891">
    <property type="component" value="Unassembled WGS sequence"/>
</dbReference>
<proteinExistence type="predicted"/>
<evidence type="ECO:0000313" key="1">
    <source>
        <dbReference type="EMBL" id="MBP1955879.1"/>
    </source>
</evidence>
<dbReference type="EMBL" id="JAGGKO010000008">
    <property type="protein sequence ID" value="MBP1955879.1"/>
    <property type="molecule type" value="Genomic_DNA"/>
</dbReference>
<protein>
    <submittedName>
        <fullName evidence="1">Uncharacterized protein</fullName>
    </submittedName>
</protein>
<accession>A0A8T4GSM6</accession>
<reference evidence="1" key="1">
    <citation type="submission" date="2021-03" db="EMBL/GenBank/DDBJ databases">
        <title>Genomic Encyclopedia of Type Strains, Phase IV (KMG-IV): sequencing the most valuable type-strain genomes for metagenomic binning, comparative biology and taxonomic classification.</title>
        <authorList>
            <person name="Goeker M."/>
        </authorList>
    </citation>
    <scope>NUCLEOTIDE SEQUENCE</scope>
    <source>
        <strain evidence="1">DSM 22443</strain>
    </source>
</reference>
<gene>
    <name evidence="1" type="ORF">J2752_002810</name>
</gene>
<comment type="caution">
    <text evidence="1">The sequence shown here is derived from an EMBL/GenBank/DDBJ whole genome shotgun (WGS) entry which is preliminary data.</text>
</comment>
<sequence length="125" mass="13735">MEPVNRVVDLLFVAGELNCDGLRVGVKRLSVIHLGDSVDLVGAVSFDLQEGEFGPHGVVRFTDGDYQLELGELFVRLVDPGFGLLDNHCDPRVILDGRWSDGKALDIEMPAGEQPCVRAHRGRPR</sequence>
<dbReference type="AlphaFoldDB" id="A0A8T4GSM6"/>